<dbReference type="Gene3D" id="1.20.1250.20">
    <property type="entry name" value="MFS general substrate transporter like domains"/>
    <property type="match status" value="1"/>
</dbReference>
<keyword evidence="5 9" id="KW-0812">Transmembrane</keyword>
<dbReference type="AlphaFoldDB" id="A0A9X2GMM2"/>
<evidence type="ECO:0000256" key="9">
    <source>
        <dbReference type="SAM" id="Phobius"/>
    </source>
</evidence>
<feature type="transmembrane region" description="Helical" evidence="9">
    <location>
        <begin position="486"/>
        <end position="504"/>
    </location>
</feature>
<feature type="transmembrane region" description="Helical" evidence="9">
    <location>
        <begin position="625"/>
        <end position="651"/>
    </location>
</feature>
<sequence length="720" mass="75919">MLAGSCWPGPVHAPQQDVLPGGSPVPLPSSRTGSGAGLTSLDDNPLALSLLEGADMVLDLTNEGFIHTRSLGKILQARTRMLFVADPPEVLARNLPAPGDKARVQAGAALLRAGRELRVTSPHGTDLVADLTDARPGFQCGIADDPGRWDHWPSTMVLCWPKTSSGRIVIAPGDILLPFKSHVRDAVTLVIESGYITEVQGSGGDARMLEMFFEDADDDEARFLSHMGWGLMKNADWFAMADQVSLQRSPSRHPRSLWTLAFTELWERFSFYGLQGVLSFYLLYSLSEGGLALDPSIAVSIVGAYGGAVHLAQILGAWAADRLVSPRQAVLQGAIIITLGHLSLAAIPGIAGLAVGLALIALGTGALKTNISSIVGMLYAEDRDRRDAGFSYFYMAINAGAALGPLLTGLAQTTWGFHAAFALAAVGMVGGLVQYSLKMRALPAESAVVKNPIDTRGAVRALGVVAGAGLVIALVWSTGLVNSGNLVHFVTGVVLFAAAAYFIVMLRSPAVSSEEKARVRGFLPLWIASTLYYGFLFQKFTAISVFIRDRVDLFVGGWEMPAAWLSVSSPLAVILLTPLVASLWTRMGSRQPITAVKYAIGLSVIGGAYLLMLLVTTVFPGQSVPAIAVLLILALAGSSEIFVGPIGLAIATRIAPERFKNQTVALMLLTLAGGSSISGLLGTLFANIPTGAYFAIVGLAPLVLALGLAKSAKRIDSLTN</sequence>
<protein>
    <submittedName>
        <fullName evidence="11">Amino acid/peptide:H+ symporter</fullName>
    </submittedName>
</protein>
<feature type="transmembrane region" description="Helical" evidence="9">
    <location>
        <begin position="562"/>
        <end position="584"/>
    </location>
</feature>
<dbReference type="Pfam" id="PF00854">
    <property type="entry name" value="PTR2"/>
    <property type="match status" value="1"/>
</dbReference>
<dbReference type="RefSeq" id="WP_253744536.1">
    <property type="nucleotide sequence ID" value="NZ_BAABKA010000015.1"/>
</dbReference>
<evidence type="ECO:0000256" key="4">
    <source>
        <dbReference type="ARBA" id="ARBA00022475"/>
    </source>
</evidence>
<evidence type="ECO:0000256" key="6">
    <source>
        <dbReference type="ARBA" id="ARBA00022989"/>
    </source>
</evidence>
<feature type="transmembrane region" description="Helical" evidence="9">
    <location>
        <begin position="417"/>
        <end position="437"/>
    </location>
</feature>
<feature type="compositionally biased region" description="Low complexity" evidence="8">
    <location>
        <begin position="18"/>
        <end position="30"/>
    </location>
</feature>
<dbReference type="GO" id="GO:1904680">
    <property type="term" value="F:peptide transmembrane transporter activity"/>
    <property type="evidence" value="ECO:0007669"/>
    <property type="project" value="InterPro"/>
</dbReference>
<feature type="transmembrane region" description="Helical" evidence="9">
    <location>
        <begin position="663"/>
        <end position="685"/>
    </location>
</feature>
<dbReference type="InterPro" id="IPR000109">
    <property type="entry name" value="POT_fam"/>
</dbReference>
<feature type="transmembrane region" description="Helical" evidence="9">
    <location>
        <begin position="525"/>
        <end position="547"/>
    </location>
</feature>
<dbReference type="SUPFAM" id="SSF144052">
    <property type="entry name" value="Thermophilic metalloprotease-like"/>
    <property type="match status" value="1"/>
</dbReference>
<feature type="domain" description="Major facilitator superfamily (MFS) profile" evidence="10">
    <location>
        <begin position="256"/>
        <end position="713"/>
    </location>
</feature>
<comment type="similarity">
    <text evidence="2">Belongs to the major facilitator superfamily. Proton-dependent oligopeptide transporter (POT/PTR) (TC 2.A.17) family.</text>
</comment>
<dbReference type="PANTHER" id="PTHR23517:SF15">
    <property type="entry name" value="PROTON-DEPENDENT OLIGOPEPTIDE FAMILY TRANSPORT PROTEIN"/>
    <property type="match status" value="1"/>
</dbReference>
<comment type="caution">
    <text evidence="11">The sequence shown here is derived from an EMBL/GenBank/DDBJ whole genome shotgun (WGS) entry which is preliminary data.</text>
</comment>
<feature type="transmembrane region" description="Helical" evidence="9">
    <location>
        <begin position="458"/>
        <end position="480"/>
    </location>
</feature>
<evidence type="ECO:0000256" key="1">
    <source>
        <dbReference type="ARBA" id="ARBA00004651"/>
    </source>
</evidence>
<feature type="transmembrane region" description="Helical" evidence="9">
    <location>
        <begin position="596"/>
        <end position="619"/>
    </location>
</feature>
<accession>A0A9X2GMM2</accession>
<evidence type="ECO:0000256" key="8">
    <source>
        <dbReference type="SAM" id="MobiDB-lite"/>
    </source>
</evidence>
<evidence type="ECO:0000256" key="3">
    <source>
        <dbReference type="ARBA" id="ARBA00022448"/>
    </source>
</evidence>
<dbReference type="Proteomes" id="UP001139648">
    <property type="component" value="Unassembled WGS sequence"/>
</dbReference>
<dbReference type="InterPro" id="IPR020846">
    <property type="entry name" value="MFS_dom"/>
</dbReference>
<dbReference type="PROSITE" id="PS50850">
    <property type="entry name" value="MFS"/>
    <property type="match status" value="1"/>
</dbReference>
<comment type="subcellular location">
    <subcellularLocation>
        <location evidence="1">Cell membrane</location>
        <topology evidence="1">Multi-pass membrane protein</topology>
    </subcellularLocation>
</comment>
<feature type="transmembrane region" description="Helical" evidence="9">
    <location>
        <begin position="392"/>
        <end position="411"/>
    </location>
</feature>
<keyword evidence="7 9" id="KW-0472">Membrane</keyword>
<dbReference type="InterPro" id="IPR036259">
    <property type="entry name" value="MFS_trans_sf"/>
</dbReference>
<keyword evidence="4" id="KW-1003">Cell membrane</keyword>
<dbReference type="Pfam" id="PF26233">
    <property type="entry name" value="NicX"/>
    <property type="match status" value="1"/>
</dbReference>
<keyword evidence="3" id="KW-0813">Transport</keyword>
<evidence type="ECO:0000313" key="12">
    <source>
        <dbReference type="Proteomes" id="UP001139648"/>
    </source>
</evidence>
<dbReference type="CDD" id="cd17346">
    <property type="entry name" value="MFS_DtpA_like"/>
    <property type="match status" value="1"/>
</dbReference>
<dbReference type="EMBL" id="JAMZEB010000002">
    <property type="protein sequence ID" value="MCP2357408.1"/>
    <property type="molecule type" value="Genomic_DNA"/>
</dbReference>
<feature type="transmembrane region" description="Helical" evidence="9">
    <location>
        <begin position="691"/>
        <end position="709"/>
    </location>
</feature>
<keyword evidence="12" id="KW-1185">Reference proteome</keyword>
<dbReference type="GO" id="GO:0015833">
    <property type="term" value="P:peptide transport"/>
    <property type="evidence" value="ECO:0007669"/>
    <property type="project" value="InterPro"/>
</dbReference>
<evidence type="ECO:0000256" key="2">
    <source>
        <dbReference type="ARBA" id="ARBA00005982"/>
    </source>
</evidence>
<keyword evidence="6 9" id="KW-1133">Transmembrane helix</keyword>
<feature type="region of interest" description="Disordered" evidence="8">
    <location>
        <begin position="1"/>
        <end position="38"/>
    </location>
</feature>
<name>A0A9X2GMM2_9ACTN</name>
<reference evidence="11" key="1">
    <citation type="submission" date="2022-06" db="EMBL/GenBank/DDBJ databases">
        <title>Sequencing the genomes of 1000 actinobacteria strains.</title>
        <authorList>
            <person name="Klenk H.-P."/>
        </authorList>
    </citation>
    <scope>NUCLEOTIDE SEQUENCE</scope>
    <source>
        <strain evidence="11">DSM 46694</strain>
    </source>
</reference>
<evidence type="ECO:0000259" key="10">
    <source>
        <dbReference type="PROSITE" id="PS50850"/>
    </source>
</evidence>
<dbReference type="InterPro" id="IPR058739">
    <property type="entry name" value="NicX"/>
</dbReference>
<evidence type="ECO:0000256" key="7">
    <source>
        <dbReference type="ARBA" id="ARBA00023136"/>
    </source>
</evidence>
<evidence type="ECO:0000313" key="11">
    <source>
        <dbReference type="EMBL" id="MCP2357408.1"/>
    </source>
</evidence>
<organism evidence="11 12">
    <name type="scientific">Nonomuraea thailandensis</name>
    <dbReference type="NCBI Taxonomy" id="1188745"/>
    <lineage>
        <taxon>Bacteria</taxon>
        <taxon>Bacillati</taxon>
        <taxon>Actinomycetota</taxon>
        <taxon>Actinomycetes</taxon>
        <taxon>Streptosporangiales</taxon>
        <taxon>Streptosporangiaceae</taxon>
        <taxon>Nonomuraea</taxon>
    </lineage>
</organism>
<dbReference type="SUPFAM" id="SSF103473">
    <property type="entry name" value="MFS general substrate transporter"/>
    <property type="match status" value="1"/>
</dbReference>
<dbReference type="GO" id="GO:0005886">
    <property type="term" value="C:plasma membrane"/>
    <property type="evidence" value="ECO:0007669"/>
    <property type="project" value="UniProtKB-SubCell"/>
</dbReference>
<gene>
    <name evidence="11" type="ORF">HD597_004428</name>
</gene>
<dbReference type="InterPro" id="IPR005279">
    <property type="entry name" value="Dipep/tripep_permease"/>
</dbReference>
<dbReference type="InterPro" id="IPR050171">
    <property type="entry name" value="MFS_Transporters"/>
</dbReference>
<dbReference type="NCBIfam" id="TIGR00924">
    <property type="entry name" value="yjdL_sub1_fam"/>
    <property type="match status" value="1"/>
</dbReference>
<dbReference type="PANTHER" id="PTHR23517">
    <property type="entry name" value="RESISTANCE PROTEIN MDTM, PUTATIVE-RELATED-RELATED"/>
    <property type="match status" value="1"/>
</dbReference>
<evidence type="ECO:0000256" key="5">
    <source>
        <dbReference type="ARBA" id="ARBA00022692"/>
    </source>
</evidence>
<proteinExistence type="inferred from homology"/>